<gene>
    <name evidence="9" type="ORF">ACFPIE_12950</name>
</gene>
<keyword evidence="10" id="KW-1185">Reference proteome</keyword>
<evidence type="ECO:0000256" key="6">
    <source>
        <dbReference type="ARBA" id="ARBA00048348"/>
    </source>
</evidence>
<keyword evidence="3" id="KW-0479">Metal-binding</keyword>
<comment type="caution">
    <text evidence="9">The sequence shown here is derived from an EMBL/GenBank/DDBJ whole genome shotgun (WGS) entry which is preliminary data.</text>
</comment>
<comment type="similarity">
    <text evidence="1">Belongs to the alpha-carbonic anhydrase family.</text>
</comment>
<dbReference type="EC" id="4.2.1.1" evidence="2"/>
<evidence type="ECO:0000313" key="9">
    <source>
        <dbReference type="EMBL" id="MFC5344826.1"/>
    </source>
</evidence>
<evidence type="ECO:0000256" key="4">
    <source>
        <dbReference type="ARBA" id="ARBA00022833"/>
    </source>
</evidence>
<protein>
    <recommendedName>
        <fullName evidence="2">carbonic anhydrase</fullName>
        <ecNumber evidence="2">4.2.1.1</ecNumber>
    </recommendedName>
</protein>
<dbReference type="EMBL" id="JBHSLF010000025">
    <property type="protein sequence ID" value="MFC5344826.1"/>
    <property type="molecule type" value="Genomic_DNA"/>
</dbReference>
<sequence>MRFHLILTAALAVAGAASAQEHGGHAQTWTYGGTTGPERWSELDPANAACAVGQQESPIDLTGAIAADLGPLRIDWSAMPAAARDTGHAIQMDAPAASEGGGSTMTVGGKTYRMLQFHVHQPAEHLLNGRRFPLEIHFVHAGPDGILGVLGVFAETGEASAPLQAVLDSLGAETHPSLDPNGFLPAGRDFFRYEGSLTTPPCSETVDWVVLNDPITASQAQIDAFERIHPGNTRPIQPLHRRFLLRSGH</sequence>
<dbReference type="CDD" id="cd03124">
    <property type="entry name" value="alpha_CA_prokaryotic_like"/>
    <property type="match status" value="1"/>
</dbReference>
<dbReference type="InterPro" id="IPR041891">
    <property type="entry name" value="Alpha_CA_prokaryot-like"/>
</dbReference>
<evidence type="ECO:0000256" key="1">
    <source>
        <dbReference type="ARBA" id="ARBA00010718"/>
    </source>
</evidence>
<dbReference type="PROSITE" id="PS51144">
    <property type="entry name" value="ALPHA_CA_2"/>
    <property type="match status" value="1"/>
</dbReference>
<reference evidence="10" key="1">
    <citation type="journal article" date="2019" name="Int. J. Syst. Evol. Microbiol.">
        <title>The Global Catalogue of Microorganisms (GCM) 10K type strain sequencing project: providing services to taxonomists for standard genome sequencing and annotation.</title>
        <authorList>
            <consortium name="The Broad Institute Genomics Platform"/>
            <consortium name="The Broad Institute Genome Sequencing Center for Infectious Disease"/>
            <person name="Wu L."/>
            <person name="Ma J."/>
        </authorList>
    </citation>
    <scope>NUCLEOTIDE SEQUENCE [LARGE SCALE GENOMIC DNA]</scope>
    <source>
        <strain evidence="10">JCM 12125</strain>
    </source>
</reference>
<keyword evidence="5" id="KW-0456">Lyase</keyword>
<evidence type="ECO:0000259" key="8">
    <source>
        <dbReference type="PROSITE" id="PS51144"/>
    </source>
</evidence>
<evidence type="ECO:0000313" key="10">
    <source>
        <dbReference type="Proteomes" id="UP001596152"/>
    </source>
</evidence>
<dbReference type="PANTHER" id="PTHR18952:SF265">
    <property type="entry name" value="CARBONIC ANHYDRASE"/>
    <property type="match status" value="1"/>
</dbReference>
<evidence type="ECO:0000256" key="7">
    <source>
        <dbReference type="SAM" id="SignalP"/>
    </source>
</evidence>
<comment type="catalytic activity">
    <reaction evidence="6">
        <text>hydrogencarbonate + H(+) = CO2 + H2O</text>
        <dbReference type="Rhea" id="RHEA:10748"/>
        <dbReference type="ChEBI" id="CHEBI:15377"/>
        <dbReference type="ChEBI" id="CHEBI:15378"/>
        <dbReference type="ChEBI" id="CHEBI:16526"/>
        <dbReference type="ChEBI" id="CHEBI:17544"/>
        <dbReference type="EC" id="4.2.1.1"/>
    </reaction>
</comment>
<dbReference type="SUPFAM" id="SSF51069">
    <property type="entry name" value="Carbonic anhydrase"/>
    <property type="match status" value="1"/>
</dbReference>
<dbReference type="Proteomes" id="UP001596152">
    <property type="component" value="Unassembled WGS sequence"/>
</dbReference>
<keyword evidence="4" id="KW-0862">Zinc</keyword>
<feature type="chain" id="PRO_5045692408" description="carbonic anhydrase" evidence="7">
    <location>
        <begin position="20"/>
        <end position="249"/>
    </location>
</feature>
<keyword evidence="7" id="KW-0732">Signal</keyword>
<evidence type="ECO:0000256" key="2">
    <source>
        <dbReference type="ARBA" id="ARBA00012925"/>
    </source>
</evidence>
<feature type="domain" description="Alpha-carbonic anhydrase" evidence="8">
    <location>
        <begin position="27"/>
        <end position="248"/>
    </location>
</feature>
<proteinExistence type="inferred from homology"/>
<accession>A0ABW0FTW4</accession>
<dbReference type="InterPro" id="IPR001148">
    <property type="entry name" value="CA_dom"/>
</dbReference>
<dbReference type="InterPro" id="IPR036398">
    <property type="entry name" value="CA_dom_sf"/>
</dbReference>
<dbReference type="RefSeq" id="WP_374037914.1">
    <property type="nucleotide sequence ID" value="NZ_CP169082.1"/>
</dbReference>
<name>A0ABW0FTW4_9CAUL</name>
<feature type="signal peptide" evidence="7">
    <location>
        <begin position="1"/>
        <end position="19"/>
    </location>
</feature>
<evidence type="ECO:0000256" key="5">
    <source>
        <dbReference type="ARBA" id="ARBA00023239"/>
    </source>
</evidence>
<dbReference type="SMART" id="SM01057">
    <property type="entry name" value="Carb_anhydrase"/>
    <property type="match status" value="1"/>
</dbReference>
<dbReference type="PANTHER" id="PTHR18952">
    <property type="entry name" value="CARBONIC ANHYDRASE"/>
    <property type="match status" value="1"/>
</dbReference>
<evidence type="ECO:0000256" key="3">
    <source>
        <dbReference type="ARBA" id="ARBA00022723"/>
    </source>
</evidence>
<organism evidence="9 10">
    <name type="scientific">Brevundimonas staleyi</name>
    <dbReference type="NCBI Taxonomy" id="74326"/>
    <lineage>
        <taxon>Bacteria</taxon>
        <taxon>Pseudomonadati</taxon>
        <taxon>Pseudomonadota</taxon>
        <taxon>Alphaproteobacteria</taxon>
        <taxon>Caulobacterales</taxon>
        <taxon>Caulobacteraceae</taxon>
        <taxon>Brevundimonas</taxon>
    </lineage>
</organism>
<dbReference type="InterPro" id="IPR023561">
    <property type="entry name" value="Carbonic_anhydrase_a-class"/>
</dbReference>
<dbReference type="Pfam" id="PF00194">
    <property type="entry name" value="Carb_anhydrase"/>
    <property type="match status" value="1"/>
</dbReference>
<dbReference type="Gene3D" id="3.10.200.10">
    <property type="entry name" value="Alpha carbonic anhydrase"/>
    <property type="match status" value="1"/>
</dbReference>